<evidence type="ECO:0000313" key="2">
    <source>
        <dbReference type="EMBL" id="MDB1566037.1"/>
    </source>
</evidence>
<geneLocation type="plasmid" evidence="3 6">
    <name>pLPCN-2</name>
</geneLocation>
<dbReference type="EMBL" id="CP050502">
    <property type="protein sequence ID" value="QOP57215.1"/>
    <property type="molecule type" value="Genomic_DNA"/>
</dbReference>
<dbReference type="Proteomes" id="UP000284123">
    <property type="component" value="Unassembled WGS sequence"/>
</dbReference>
<evidence type="ECO:0000313" key="6">
    <source>
        <dbReference type="Proteomes" id="UP000593972"/>
    </source>
</evidence>
<dbReference type="Proteomes" id="UP000593972">
    <property type="component" value="Plasmid pLPCN-2"/>
</dbReference>
<gene>
    <name evidence="4" type="ORF">FAM6012_00166</name>
    <name evidence="3" type="ORF">HCJ88_15275</name>
    <name evidence="2" type="ORF">PGA78_15010</name>
</gene>
<reference evidence="2 7" key="3">
    <citation type="submission" date="2023-01" db="EMBL/GenBank/DDBJ databases">
        <title>Complete genome sequence of Lacticaseibacillus paracasei SRCM217440 isolated from Makgeolli.</title>
        <authorList>
            <person name="Yang H.-G."/>
            <person name="Jeong S.-J."/>
            <person name="Ha G.-S."/>
            <person name="Yang H.-J."/>
            <person name="Jeong D.-Y."/>
        </authorList>
    </citation>
    <scope>NUCLEOTIDE SEQUENCE [LARGE SCALE GENOMIC DNA]</scope>
    <source>
        <strain evidence="2 7">SRCM217440</strain>
    </source>
</reference>
<dbReference type="Proteomes" id="UP001212327">
    <property type="component" value="Unassembled WGS sequence"/>
</dbReference>
<name>A0A291IZN6_LACPA</name>
<sequence>MANLLNNPNKKKVIPRTKSPDPTEPVKFDDIAKVPATSQRVHHNTQVTYDSTVRMNNHLKNFLKAMVILGMSSSQQSAMETLEGTYRESLSDSERKTLAAQIETLEIADAVKNNK</sequence>
<reference evidence="4 5" key="1">
    <citation type="journal article" date="2018" name="Front. Microbiol.">
        <title>Conversion of Methionine to Cysteine in Lactobacillus paracasei Depends on the Highly Mobile cysK-ctl-cysE Gene Cluster.</title>
        <authorList>
            <person name="Wuthrich D."/>
            <person name="Irmler S."/>
            <person name="Berthoud H."/>
            <person name="Guggenbuhl B."/>
            <person name="Eugster E."/>
            <person name="Bruggmann R."/>
        </authorList>
    </citation>
    <scope>NUCLEOTIDE SEQUENCE [LARGE SCALE GENOMIC DNA]</scope>
    <source>
        <strain evidence="4 5">FAM6012</strain>
    </source>
</reference>
<dbReference type="EMBL" id="LKGI01000014">
    <property type="protein sequence ID" value="RNE34062.1"/>
    <property type="molecule type" value="Genomic_DNA"/>
</dbReference>
<dbReference type="Pfam" id="PF17363">
    <property type="entry name" value="DUF5388"/>
    <property type="match status" value="1"/>
</dbReference>
<evidence type="ECO:0000256" key="1">
    <source>
        <dbReference type="SAM" id="MobiDB-lite"/>
    </source>
</evidence>
<dbReference type="OrthoDB" id="2292737at2"/>
<protein>
    <submittedName>
        <fullName evidence="2">DUF5388 domain-containing protein</fullName>
    </submittedName>
</protein>
<dbReference type="AlphaFoldDB" id="A0A291IZN6"/>
<organism evidence="4 5">
    <name type="scientific">Lacticaseibacillus paracasei</name>
    <name type="common">Lactobacillus paracasei</name>
    <dbReference type="NCBI Taxonomy" id="1597"/>
    <lineage>
        <taxon>Bacteria</taxon>
        <taxon>Bacillati</taxon>
        <taxon>Bacillota</taxon>
        <taxon>Bacilli</taxon>
        <taxon>Lactobacillales</taxon>
        <taxon>Lactobacillaceae</taxon>
        <taxon>Lacticaseibacillus</taxon>
    </lineage>
</organism>
<evidence type="ECO:0000313" key="5">
    <source>
        <dbReference type="Proteomes" id="UP000284123"/>
    </source>
</evidence>
<evidence type="ECO:0000313" key="3">
    <source>
        <dbReference type="EMBL" id="QOP57215.1"/>
    </source>
</evidence>
<evidence type="ECO:0000313" key="4">
    <source>
        <dbReference type="EMBL" id="RNE34062.1"/>
    </source>
</evidence>
<evidence type="ECO:0000313" key="7">
    <source>
        <dbReference type="Proteomes" id="UP001212327"/>
    </source>
</evidence>
<dbReference type="RefSeq" id="WP_003581863.1">
    <property type="nucleotide sequence ID" value="NZ_AFYQ01000106.1"/>
</dbReference>
<feature type="region of interest" description="Disordered" evidence="1">
    <location>
        <begin position="1"/>
        <end position="26"/>
    </location>
</feature>
<proteinExistence type="predicted"/>
<dbReference type="EMBL" id="JAQLSF010000002">
    <property type="protein sequence ID" value="MDB1566037.1"/>
    <property type="molecule type" value="Genomic_DNA"/>
</dbReference>
<keyword evidence="3" id="KW-0614">Plasmid</keyword>
<reference evidence="3 6" key="2">
    <citation type="submission" date="2020-03" db="EMBL/GenBank/DDBJ databases">
        <title>Complete genome sequence of Lactobacillus paracasei strain NFFJ04, isolated from animal feed.</title>
        <authorList>
            <person name="Jung J.Y."/>
        </authorList>
    </citation>
    <scope>NUCLEOTIDE SEQUENCE [LARGE SCALE GENOMIC DNA]</scope>
    <source>
        <strain evidence="3 6">NFFJ04</strain>
        <plasmid evidence="3 6">pLPCN-2</plasmid>
    </source>
</reference>
<accession>K6RTR5</accession>
<dbReference type="InterPro" id="IPR035528">
    <property type="entry name" value="DUF5388"/>
</dbReference>
<accession>A0A291IZN6</accession>
<accession>A0A0E2LYP1</accession>